<dbReference type="Gene3D" id="1.10.10.690">
    <property type="entry name" value="YidB-like"/>
    <property type="match status" value="1"/>
</dbReference>
<dbReference type="InterPro" id="IPR027405">
    <property type="entry name" value="YidB-like"/>
</dbReference>
<reference evidence="2 3" key="1">
    <citation type="submission" date="2015-08" db="EMBL/GenBank/DDBJ databases">
        <title>Investigation of the bacterial diversity of lava forest soil.</title>
        <authorList>
            <person name="Lee J.S."/>
        </authorList>
    </citation>
    <scope>NUCLEOTIDE SEQUENCE [LARGE SCALE GENOMIC DNA]</scope>
    <source>
        <strain evidence="2 3">GJW-30</strain>
    </source>
</reference>
<dbReference type="Proteomes" id="UP000236884">
    <property type="component" value="Chromosome"/>
</dbReference>
<dbReference type="SUPFAM" id="SSF140804">
    <property type="entry name" value="YidB-like"/>
    <property type="match status" value="1"/>
</dbReference>
<protein>
    <recommendedName>
        <fullName evidence="4">DUF937 domain-containing protein</fullName>
    </recommendedName>
</protein>
<gene>
    <name evidence="2" type="ORF">GJW-30_1_01541</name>
</gene>
<sequence length="189" mass="19011">MGMLDDILGKALPEGKISKPLLIALGALILSGALSGKKSDSSQPAQIPPPSGNTAGGGLGNLGGALAGGGLLGGLGGLIDAFTRGGQKSAIDSWVGNGPNQQVSAGDLGGIFGPDILKQLQERTGLGQGDILSQLQEILPNLINGMTPEGRLPTQDEVQDDYHGARRGPGGVLDDLSRMSESLEPGGRS</sequence>
<feature type="region of interest" description="Disordered" evidence="1">
    <location>
        <begin position="146"/>
        <end position="189"/>
    </location>
</feature>
<dbReference type="Pfam" id="PF20159">
    <property type="entry name" value="YidB"/>
    <property type="match status" value="1"/>
</dbReference>
<feature type="region of interest" description="Disordered" evidence="1">
    <location>
        <begin position="39"/>
        <end position="58"/>
    </location>
</feature>
<dbReference type="OrthoDB" id="4235777at2"/>
<dbReference type="KEGG" id="vgo:GJW-30_1_01541"/>
<dbReference type="AlphaFoldDB" id="A0A0S3PSS3"/>
<evidence type="ECO:0000313" key="2">
    <source>
        <dbReference type="EMBL" id="BAT59013.1"/>
    </source>
</evidence>
<proteinExistence type="predicted"/>
<accession>A0A0S3PSS3</accession>
<dbReference type="RefSeq" id="WP_096353805.1">
    <property type="nucleotide sequence ID" value="NZ_AP014946.1"/>
</dbReference>
<dbReference type="EMBL" id="AP014946">
    <property type="protein sequence ID" value="BAT59013.1"/>
    <property type="molecule type" value="Genomic_DNA"/>
</dbReference>
<organism evidence="2 3">
    <name type="scientific">Variibacter gotjawalensis</name>
    <dbReference type="NCBI Taxonomy" id="1333996"/>
    <lineage>
        <taxon>Bacteria</taxon>
        <taxon>Pseudomonadati</taxon>
        <taxon>Pseudomonadota</taxon>
        <taxon>Alphaproteobacteria</taxon>
        <taxon>Hyphomicrobiales</taxon>
        <taxon>Nitrobacteraceae</taxon>
        <taxon>Variibacter</taxon>
    </lineage>
</organism>
<evidence type="ECO:0008006" key="4">
    <source>
        <dbReference type="Google" id="ProtNLM"/>
    </source>
</evidence>
<evidence type="ECO:0000313" key="3">
    <source>
        <dbReference type="Proteomes" id="UP000236884"/>
    </source>
</evidence>
<dbReference type="InterPro" id="IPR045372">
    <property type="entry name" value="YidB"/>
</dbReference>
<keyword evidence="3" id="KW-1185">Reference proteome</keyword>
<evidence type="ECO:0000256" key="1">
    <source>
        <dbReference type="SAM" id="MobiDB-lite"/>
    </source>
</evidence>
<name>A0A0S3PSS3_9BRAD</name>